<dbReference type="Pfam" id="PF24626">
    <property type="entry name" value="SH3_Tf2-1"/>
    <property type="match status" value="1"/>
</dbReference>
<dbReference type="PANTHER" id="PTHR46148">
    <property type="entry name" value="CHROMO DOMAIN-CONTAINING PROTEIN"/>
    <property type="match status" value="1"/>
</dbReference>
<dbReference type="Proteomes" id="UP000326396">
    <property type="component" value="Linkage Group LG5"/>
</dbReference>
<gene>
    <name evidence="2" type="ORF">E3N88_29978</name>
</gene>
<evidence type="ECO:0000313" key="3">
    <source>
        <dbReference type="Proteomes" id="UP000326396"/>
    </source>
</evidence>
<dbReference type="PANTHER" id="PTHR46148:SF59">
    <property type="entry name" value="NUCLEOTIDYLTRANSFERASE, RIBONUCLEASE H"/>
    <property type="match status" value="1"/>
</dbReference>
<comment type="caution">
    <text evidence="2">The sequence shown here is derived from an EMBL/GenBank/DDBJ whole genome shotgun (WGS) entry which is preliminary data.</text>
</comment>
<dbReference type="InterPro" id="IPR056924">
    <property type="entry name" value="SH3_Tf2-1"/>
</dbReference>
<name>A0A5N6MKA4_9ASTR</name>
<dbReference type="GO" id="GO:0015074">
    <property type="term" value="P:DNA integration"/>
    <property type="evidence" value="ECO:0007669"/>
    <property type="project" value="InterPro"/>
</dbReference>
<dbReference type="InterPro" id="IPR036397">
    <property type="entry name" value="RNaseH_sf"/>
</dbReference>
<dbReference type="GO" id="GO:0003676">
    <property type="term" value="F:nucleic acid binding"/>
    <property type="evidence" value="ECO:0007669"/>
    <property type="project" value="InterPro"/>
</dbReference>
<dbReference type="Gene3D" id="3.30.420.10">
    <property type="entry name" value="Ribonuclease H-like superfamily/Ribonuclease H"/>
    <property type="match status" value="1"/>
</dbReference>
<dbReference type="EMBL" id="SZYD01000015">
    <property type="protein sequence ID" value="KAD3640755.1"/>
    <property type="molecule type" value="Genomic_DNA"/>
</dbReference>
<keyword evidence="3" id="KW-1185">Reference proteome</keyword>
<sequence>MRHGVPISIISDRDSRFMSRFWQTLQHALGTQINMSTAYHPQTDGQTERTNQTLEDMLRSCVIDFGGSWDTHLPLVEFSYNNSYHTSIQCAPFEALYGRKCRSPVCWSEVGESQIIGPELIQETTDKIALIQERIKAACDRQKSYADNRRRPLEFQIGDKVMLKISPWKGIFRFGKRGKLSPRFVGPFTILERIGMVAYRLELPSELSNIHDVFHVSNLKKCLLDESLVIPLDEIHIAENLQFTEEPVEVMDRNEKTLKRSRIPIVKVKWNSKRGPEYTWEREDRMKQKFKVCEKLGTWEKTVRETELRIVRNRETKKNLEIGSLAIRDDSLESCRGTRQVTISNLIRNPSRYATTCGPLVAVISTNGEETPVHAPCS</sequence>
<dbReference type="InterPro" id="IPR001584">
    <property type="entry name" value="Integrase_cat-core"/>
</dbReference>
<evidence type="ECO:0000313" key="2">
    <source>
        <dbReference type="EMBL" id="KAD3640755.1"/>
    </source>
</evidence>
<dbReference type="AlphaFoldDB" id="A0A5N6MKA4"/>
<dbReference type="SUPFAM" id="SSF53098">
    <property type="entry name" value="Ribonuclease H-like"/>
    <property type="match status" value="1"/>
</dbReference>
<proteinExistence type="predicted"/>
<accession>A0A5N6MKA4</accession>
<dbReference type="OrthoDB" id="2013610at2759"/>
<protein>
    <recommendedName>
        <fullName evidence="1">Integrase catalytic domain-containing protein</fullName>
    </recommendedName>
</protein>
<dbReference type="PROSITE" id="PS50994">
    <property type="entry name" value="INTEGRASE"/>
    <property type="match status" value="1"/>
</dbReference>
<reference evidence="2 3" key="1">
    <citation type="submission" date="2019-05" db="EMBL/GenBank/DDBJ databases">
        <title>Mikania micrantha, genome provides insights into the molecular mechanism of rapid growth.</title>
        <authorList>
            <person name="Liu B."/>
        </authorList>
    </citation>
    <scope>NUCLEOTIDE SEQUENCE [LARGE SCALE GENOMIC DNA]</scope>
    <source>
        <strain evidence="2">NLD-2019</strain>
        <tissue evidence="2">Leaf</tissue>
    </source>
</reference>
<evidence type="ECO:0000259" key="1">
    <source>
        <dbReference type="PROSITE" id="PS50994"/>
    </source>
</evidence>
<organism evidence="2 3">
    <name type="scientific">Mikania micrantha</name>
    <name type="common">bitter vine</name>
    <dbReference type="NCBI Taxonomy" id="192012"/>
    <lineage>
        <taxon>Eukaryota</taxon>
        <taxon>Viridiplantae</taxon>
        <taxon>Streptophyta</taxon>
        <taxon>Embryophyta</taxon>
        <taxon>Tracheophyta</taxon>
        <taxon>Spermatophyta</taxon>
        <taxon>Magnoliopsida</taxon>
        <taxon>eudicotyledons</taxon>
        <taxon>Gunneridae</taxon>
        <taxon>Pentapetalae</taxon>
        <taxon>asterids</taxon>
        <taxon>campanulids</taxon>
        <taxon>Asterales</taxon>
        <taxon>Asteraceae</taxon>
        <taxon>Asteroideae</taxon>
        <taxon>Heliantheae alliance</taxon>
        <taxon>Eupatorieae</taxon>
        <taxon>Mikania</taxon>
    </lineage>
</organism>
<feature type="domain" description="Integrase catalytic" evidence="1">
    <location>
        <begin position="1"/>
        <end position="100"/>
    </location>
</feature>
<dbReference type="InterPro" id="IPR012337">
    <property type="entry name" value="RNaseH-like_sf"/>
</dbReference>